<evidence type="ECO:0000259" key="12">
    <source>
        <dbReference type="PROSITE" id="PS51371"/>
    </source>
</evidence>
<feature type="transmembrane region" description="Helical" evidence="11">
    <location>
        <begin position="199"/>
        <end position="222"/>
    </location>
</feature>
<dbReference type="EMBL" id="QVID01000001">
    <property type="protein sequence ID" value="RFN59522.1"/>
    <property type="molecule type" value="Genomic_DNA"/>
</dbReference>
<evidence type="ECO:0000256" key="10">
    <source>
        <dbReference type="PROSITE-ProRule" id="PRU00703"/>
    </source>
</evidence>
<dbReference type="Proteomes" id="UP000261082">
    <property type="component" value="Unassembled WGS sequence"/>
</dbReference>
<protein>
    <submittedName>
        <fullName evidence="13">Chloride channel protein</fullName>
    </submittedName>
</protein>
<keyword evidence="3 11" id="KW-0812">Transmembrane</keyword>
<reference evidence="13 14" key="1">
    <citation type="journal article" date="2007" name="Int. J. Syst. Evol. Microbiol.">
        <title>Marixanthomonas ophiurae gen. nov., sp. nov., a marine bacterium of the family Flavobacteriaceae isolated from a deep-sea brittle star.</title>
        <authorList>
            <person name="Romanenko L.A."/>
            <person name="Uchino M."/>
            <person name="Frolova G.M."/>
            <person name="Mikhailov V.V."/>
        </authorList>
    </citation>
    <scope>NUCLEOTIDE SEQUENCE [LARGE SCALE GENOMIC DNA]</scope>
    <source>
        <strain evidence="13 14">KMM 3046</strain>
    </source>
</reference>
<dbReference type="InterPro" id="IPR046342">
    <property type="entry name" value="CBS_dom_sf"/>
</dbReference>
<feature type="transmembrane region" description="Helical" evidence="11">
    <location>
        <begin position="167"/>
        <end position="192"/>
    </location>
</feature>
<evidence type="ECO:0000256" key="1">
    <source>
        <dbReference type="ARBA" id="ARBA00004141"/>
    </source>
</evidence>
<feature type="domain" description="CBS" evidence="12">
    <location>
        <begin position="476"/>
        <end position="535"/>
    </location>
</feature>
<evidence type="ECO:0000256" key="8">
    <source>
        <dbReference type="ARBA" id="ARBA00023214"/>
    </source>
</evidence>
<accession>A0A3E1QBK6</accession>
<evidence type="ECO:0000256" key="2">
    <source>
        <dbReference type="ARBA" id="ARBA00022448"/>
    </source>
</evidence>
<evidence type="ECO:0000256" key="6">
    <source>
        <dbReference type="ARBA" id="ARBA00023136"/>
    </source>
</evidence>
<dbReference type="Gene3D" id="1.10.3080.10">
    <property type="entry name" value="Clc chloride channel"/>
    <property type="match status" value="1"/>
</dbReference>
<keyword evidence="10" id="KW-0129">CBS domain</keyword>
<dbReference type="Pfam" id="PF00571">
    <property type="entry name" value="CBS"/>
    <property type="match status" value="2"/>
</dbReference>
<dbReference type="Gene3D" id="3.10.580.10">
    <property type="entry name" value="CBS-domain"/>
    <property type="match status" value="1"/>
</dbReference>
<evidence type="ECO:0000256" key="4">
    <source>
        <dbReference type="ARBA" id="ARBA00022989"/>
    </source>
</evidence>
<dbReference type="PRINTS" id="PR00762">
    <property type="entry name" value="CLCHANNEL"/>
</dbReference>
<evidence type="ECO:0000256" key="3">
    <source>
        <dbReference type="ARBA" id="ARBA00022692"/>
    </source>
</evidence>
<dbReference type="InterPro" id="IPR001807">
    <property type="entry name" value="ClC"/>
</dbReference>
<dbReference type="SUPFAM" id="SSF81340">
    <property type="entry name" value="Clc chloride channel"/>
    <property type="match status" value="1"/>
</dbReference>
<sequence length="602" mass="66681">MPESKTFLSKFLKWRYKHISQKNFVLVLSALVGLLAGIVSLSLKNITFTIQSFFEHALIITENHIYFVLPFVGLLLVYLLKKYVLVKELKPSVPSFIKRSIPSLLYSLLRQKGLLSYRLIYQPLIMAPLTVGFGGSVGLLGPAITSGSAISSNLGRILHVDKKTRTLLIACATSGVMASMFKSPIAAIVFAVEVFSLDLTFASLLPLLIASISSVLTSYFFLGDELLFNIQASDKFVIKDTLFYILLGIGTGLASIYFTKIYFAIYGFFDHIKSRFLKLLVGGLAIGTMLYFIPPLYGEGLSFITDLLEGNHLHALGNTPFGDATDNIWIVIALLFGITVFKAIAMTTTFAAGGVGGVIIPTMVMGSALGNVIAKVINNIGLDFYVSETNFTLIGMAGLIAGVINAPLTAIFLIAEITGGYELFVPLMITVAISYMITKKGMEHTIYTHELAKRDSLLTYNRDKNALLLMELDKVIEQNFISITPEMKLREILDHAVAKSNRNIYPVVDKDNTFLGIILLNDLRKIMFDQKLYDKITAKDLMESAPSLIFYKEDTMQEIMKKFEASGAWNLPVINKGKYYGFISKSKLLTAYRRKLIDFSGN</sequence>
<evidence type="ECO:0000256" key="11">
    <source>
        <dbReference type="SAM" id="Phobius"/>
    </source>
</evidence>
<dbReference type="InterPro" id="IPR014743">
    <property type="entry name" value="Cl-channel_core"/>
</dbReference>
<keyword evidence="4 11" id="KW-1133">Transmembrane helix</keyword>
<feature type="transmembrane region" description="Helical" evidence="11">
    <location>
        <begin position="119"/>
        <end position="144"/>
    </location>
</feature>
<keyword evidence="5" id="KW-0406">Ion transport</keyword>
<proteinExistence type="predicted"/>
<dbReference type="OrthoDB" id="9812438at2"/>
<evidence type="ECO:0000256" key="5">
    <source>
        <dbReference type="ARBA" id="ARBA00023065"/>
    </source>
</evidence>
<comment type="caution">
    <text evidence="13">The sequence shown here is derived from an EMBL/GenBank/DDBJ whole genome shotgun (WGS) entry which is preliminary data.</text>
</comment>
<dbReference type="PROSITE" id="PS51371">
    <property type="entry name" value="CBS"/>
    <property type="match status" value="2"/>
</dbReference>
<dbReference type="CDD" id="cd00400">
    <property type="entry name" value="Voltage_gated_ClC"/>
    <property type="match status" value="1"/>
</dbReference>
<feature type="domain" description="CBS" evidence="12">
    <location>
        <begin position="542"/>
        <end position="599"/>
    </location>
</feature>
<dbReference type="SUPFAM" id="SSF54631">
    <property type="entry name" value="CBS-domain pair"/>
    <property type="match status" value="1"/>
</dbReference>
<keyword evidence="7" id="KW-0869">Chloride channel</keyword>
<comment type="subcellular location">
    <subcellularLocation>
        <location evidence="1">Membrane</location>
        <topology evidence="1">Multi-pass membrane protein</topology>
    </subcellularLocation>
</comment>
<feature type="transmembrane region" description="Helical" evidence="11">
    <location>
        <begin position="63"/>
        <end position="80"/>
    </location>
</feature>
<dbReference type="GO" id="GO:0034707">
    <property type="term" value="C:chloride channel complex"/>
    <property type="evidence" value="ECO:0007669"/>
    <property type="project" value="UniProtKB-KW"/>
</dbReference>
<evidence type="ECO:0000313" key="13">
    <source>
        <dbReference type="EMBL" id="RFN59522.1"/>
    </source>
</evidence>
<feature type="transmembrane region" description="Helical" evidence="11">
    <location>
        <begin position="421"/>
        <end position="438"/>
    </location>
</feature>
<dbReference type="Pfam" id="PF00654">
    <property type="entry name" value="Voltage_CLC"/>
    <property type="match status" value="1"/>
</dbReference>
<keyword evidence="2" id="KW-0813">Transport</keyword>
<feature type="transmembrane region" description="Helical" evidence="11">
    <location>
        <begin position="393"/>
        <end position="414"/>
    </location>
</feature>
<dbReference type="RefSeq" id="WP_117158538.1">
    <property type="nucleotide sequence ID" value="NZ_QVID01000001.1"/>
</dbReference>
<keyword evidence="8" id="KW-0868">Chloride</keyword>
<dbReference type="PANTHER" id="PTHR43427">
    <property type="entry name" value="CHLORIDE CHANNEL PROTEIN CLC-E"/>
    <property type="match status" value="1"/>
</dbReference>
<feature type="transmembrane region" description="Helical" evidence="11">
    <location>
        <begin position="23"/>
        <end position="43"/>
    </location>
</feature>
<evidence type="ECO:0000256" key="7">
    <source>
        <dbReference type="ARBA" id="ARBA00023173"/>
    </source>
</evidence>
<keyword evidence="9" id="KW-0407">Ion channel</keyword>
<dbReference type="InterPro" id="IPR000644">
    <property type="entry name" value="CBS_dom"/>
</dbReference>
<feature type="transmembrane region" description="Helical" evidence="11">
    <location>
        <begin position="352"/>
        <end position="373"/>
    </location>
</feature>
<keyword evidence="6 11" id="KW-0472">Membrane</keyword>
<organism evidence="13 14">
    <name type="scientific">Marixanthomonas ophiurae</name>
    <dbReference type="NCBI Taxonomy" id="387659"/>
    <lineage>
        <taxon>Bacteria</taxon>
        <taxon>Pseudomonadati</taxon>
        <taxon>Bacteroidota</taxon>
        <taxon>Flavobacteriia</taxon>
        <taxon>Flavobacteriales</taxon>
        <taxon>Flavobacteriaceae</taxon>
        <taxon>Marixanthomonas</taxon>
    </lineage>
</organism>
<dbReference type="GO" id="GO:0005254">
    <property type="term" value="F:chloride channel activity"/>
    <property type="evidence" value="ECO:0007669"/>
    <property type="project" value="UniProtKB-KW"/>
</dbReference>
<dbReference type="PANTHER" id="PTHR43427:SF6">
    <property type="entry name" value="CHLORIDE CHANNEL PROTEIN CLC-E"/>
    <property type="match status" value="1"/>
</dbReference>
<name>A0A3E1QBK6_9FLAO</name>
<feature type="transmembrane region" description="Helical" evidence="11">
    <location>
        <begin position="276"/>
        <end position="293"/>
    </location>
</feature>
<feature type="transmembrane region" description="Helical" evidence="11">
    <location>
        <begin position="328"/>
        <end position="345"/>
    </location>
</feature>
<gene>
    <name evidence="13" type="ORF">DZ858_05530</name>
</gene>
<dbReference type="InterPro" id="IPR050368">
    <property type="entry name" value="ClC-type_chloride_channel"/>
</dbReference>
<evidence type="ECO:0000313" key="14">
    <source>
        <dbReference type="Proteomes" id="UP000261082"/>
    </source>
</evidence>
<feature type="transmembrane region" description="Helical" evidence="11">
    <location>
        <begin position="242"/>
        <end position="269"/>
    </location>
</feature>
<dbReference type="AlphaFoldDB" id="A0A3E1QBK6"/>
<keyword evidence="14" id="KW-1185">Reference proteome</keyword>
<evidence type="ECO:0000256" key="9">
    <source>
        <dbReference type="ARBA" id="ARBA00023303"/>
    </source>
</evidence>